<dbReference type="Proteomes" id="UP000705867">
    <property type="component" value="Unassembled WGS sequence"/>
</dbReference>
<evidence type="ECO:0000259" key="2">
    <source>
        <dbReference type="Pfam" id="PF13386"/>
    </source>
</evidence>
<keyword evidence="1" id="KW-0812">Transmembrane</keyword>
<dbReference type="InterPro" id="IPR039447">
    <property type="entry name" value="UreH-like_TM_dom"/>
</dbReference>
<keyword evidence="1" id="KW-0472">Membrane</keyword>
<name>A0A953J9M4_9BACT</name>
<dbReference type="EMBL" id="JAIOIV010000052">
    <property type="protein sequence ID" value="MBZ0155887.1"/>
    <property type="molecule type" value="Genomic_DNA"/>
</dbReference>
<feature type="transmembrane region" description="Helical" evidence="1">
    <location>
        <begin position="137"/>
        <end position="157"/>
    </location>
</feature>
<accession>A0A953J9M4</accession>
<feature type="domain" description="Urease accessory protein UreH-like transmembrane" evidence="2">
    <location>
        <begin position="8"/>
        <end position="215"/>
    </location>
</feature>
<feature type="transmembrane region" description="Helical" evidence="1">
    <location>
        <begin position="169"/>
        <end position="194"/>
    </location>
</feature>
<comment type="caution">
    <text evidence="3">The sequence shown here is derived from an EMBL/GenBank/DDBJ whole genome shotgun (WGS) entry which is preliminary data.</text>
</comment>
<reference evidence="3" key="1">
    <citation type="journal article" date="2021" name="bioRxiv">
        <title>Unraveling nitrogen, sulfur and carbon metabolic pathways and microbial community transcriptional responses to substrate deprivation and toxicity stresses in a bioreactor mimicking anoxic brackish coastal sediment conditions.</title>
        <authorList>
            <person name="Martins P.D."/>
            <person name="Echeveste M.J."/>
            <person name="Arshad A."/>
            <person name="Kurth J."/>
            <person name="Ouboter H."/>
            <person name="Jetten M.S.M."/>
            <person name="Welte C.U."/>
        </authorList>
    </citation>
    <scope>NUCLEOTIDE SEQUENCE</scope>
    <source>
        <strain evidence="3">MAG_39</strain>
    </source>
</reference>
<evidence type="ECO:0000313" key="4">
    <source>
        <dbReference type="Proteomes" id="UP000705867"/>
    </source>
</evidence>
<gene>
    <name evidence="3" type="ORF">K8I29_06690</name>
</gene>
<dbReference type="PANTHER" id="PTHR42208:SF1">
    <property type="entry name" value="HEAVY METAL TRANSPORTER"/>
    <property type="match status" value="1"/>
</dbReference>
<keyword evidence="1" id="KW-1133">Transmembrane helix</keyword>
<sequence length="223" mass="23138">MEASYLLMFTTGLLGGFGHCIGMCGPLVASYTLNAACRGAGSGRAGLLLPHLLYNAGRISSYTFLGALMGLAGSFVNIAGRLAGLQNGVAVVAGALMIIMGLGVAGILRSVSSLERHNSLLLRAVRVVLEGDSVWRYYPLGILLGFLPCGLSYSAFIAAAGTGSLPQGLLLALCFGLGTIPPLLLFGVVINYLSAKVRGWVYRTGGLVIIGLGIYFIYRGFAA</sequence>
<dbReference type="PANTHER" id="PTHR42208">
    <property type="entry name" value="HEAVY METAL TRANSPORTER-RELATED"/>
    <property type="match status" value="1"/>
</dbReference>
<feature type="transmembrane region" description="Helical" evidence="1">
    <location>
        <begin position="88"/>
        <end position="108"/>
    </location>
</feature>
<feature type="transmembrane region" description="Helical" evidence="1">
    <location>
        <begin position="59"/>
        <end position="76"/>
    </location>
</feature>
<protein>
    <submittedName>
        <fullName evidence="3">Sulfite exporter TauE/SafE family protein</fullName>
    </submittedName>
</protein>
<organism evidence="3 4">
    <name type="scientific">Candidatus Nitrobium versatile</name>
    <dbReference type="NCBI Taxonomy" id="2884831"/>
    <lineage>
        <taxon>Bacteria</taxon>
        <taxon>Pseudomonadati</taxon>
        <taxon>Nitrospirota</taxon>
        <taxon>Nitrospiria</taxon>
        <taxon>Nitrospirales</taxon>
        <taxon>Nitrospiraceae</taxon>
        <taxon>Candidatus Nitrobium</taxon>
    </lineage>
</organism>
<proteinExistence type="predicted"/>
<evidence type="ECO:0000313" key="3">
    <source>
        <dbReference type="EMBL" id="MBZ0155887.1"/>
    </source>
</evidence>
<dbReference type="Pfam" id="PF13386">
    <property type="entry name" value="DsbD_2"/>
    <property type="match status" value="1"/>
</dbReference>
<dbReference type="AlphaFoldDB" id="A0A953J9M4"/>
<feature type="transmembrane region" description="Helical" evidence="1">
    <location>
        <begin position="200"/>
        <end position="218"/>
    </location>
</feature>
<reference evidence="3" key="2">
    <citation type="submission" date="2021-08" db="EMBL/GenBank/DDBJ databases">
        <authorList>
            <person name="Dalcin Martins P."/>
        </authorList>
    </citation>
    <scope>NUCLEOTIDE SEQUENCE</scope>
    <source>
        <strain evidence="3">MAG_39</strain>
    </source>
</reference>
<evidence type="ECO:0000256" key="1">
    <source>
        <dbReference type="SAM" id="Phobius"/>
    </source>
</evidence>